<dbReference type="RefSeq" id="WP_380659282.1">
    <property type="nucleotide sequence ID" value="NZ_JBHLZQ010000002.1"/>
</dbReference>
<evidence type="ECO:0008006" key="5">
    <source>
        <dbReference type="Google" id="ProtNLM"/>
    </source>
</evidence>
<dbReference type="AlphaFoldDB" id="A0A919RBC9"/>
<keyword evidence="2" id="KW-1133">Transmembrane helix</keyword>
<reference evidence="3" key="1">
    <citation type="submission" date="2021-01" db="EMBL/GenBank/DDBJ databases">
        <title>Whole genome shotgun sequence of Sinosporangium siamense NBRC 109515.</title>
        <authorList>
            <person name="Komaki H."/>
            <person name="Tamura T."/>
        </authorList>
    </citation>
    <scope>NUCLEOTIDE SEQUENCE</scope>
    <source>
        <strain evidence="3">NBRC 109515</strain>
    </source>
</reference>
<feature type="transmembrane region" description="Helical" evidence="2">
    <location>
        <begin position="108"/>
        <end position="132"/>
    </location>
</feature>
<evidence type="ECO:0000313" key="3">
    <source>
        <dbReference type="EMBL" id="GII90517.1"/>
    </source>
</evidence>
<protein>
    <recommendedName>
        <fullName evidence="5">DUF4190 domain-containing protein</fullName>
    </recommendedName>
</protein>
<feature type="region of interest" description="Disordered" evidence="1">
    <location>
        <begin position="1"/>
        <end position="48"/>
    </location>
</feature>
<feature type="compositionally biased region" description="Gly residues" evidence="1">
    <location>
        <begin position="15"/>
        <end position="33"/>
    </location>
</feature>
<evidence type="ECO:0000313" key="4">
    <source>
        <dbReference type="Proteomes" id="UP000606172"/>
    </source>
</evidence>
<keyword evidence="2" id="KW-0812">Transmembrane</keyword>
<organism evidence="3 4">
    <name type="scientific">Sinosporangium siamense</name>
    <dbReference type="NCBI Taxonomy" id="1367973"/>
    <lineage>
        <taxon>Bacteria</taxon>
        <taxon>Bacillati</taxon>
        <taxon>Actinomycetota</taxon>
        <taxon>Actinomycetes</taxon>
        <taxon>Streptosporangiales</taxon>
        <taxon>Streptosporangiaceae</taxon>
        <taxon>Sinosporangium</taxon>
    </lineage>
</organism>
<dbReference type="Proteomes" id="UP000606172">
    <property type="component" value="Unassembled WGS sequence"/>
</dbReference>
<evidence type="ECO:0000256" key="2">
    <source>
        <dbReference type="SAM" id="Phobius"/>
    </source>
</evidence>
<dbReference type="EMBL" id="BOOW01000006">
    <property type="protein sequence ID" value="GII90517.1"/>
    <property type="molecule type" value="Genomic_DNA"/>
</dbReference>
<accession>A0A919RBC9</accession>
<proteinExistence type="predicted"/>
<comment type="caution">
    <text evidence="3">The sequence shown here is derived from an EMBL/GenBank/DDBJ whole genome shotgun (WGS) entry which is preliminary data.</text>
</comment>
<feature type="transmembrane region" description="Helical" evidence="2">
    <location>
        <begin position="53"/>
        <end position="71"/>
    </location>
</feature>
<feature type="compositionally biased region" description="Pro residues" evidence="1">
    <location>
        <begin position="1"/>
        <end position="10"/>
    </location>
</feature>
<feature type="transmembrane region" description="Helical" evidence="2">
    <location>
        <begin position="77"/>
        <end position="96"/>
    </location>
</feature>
<name>A0A919RBC9_9ACTN</name>
<keyword evidence="2" id="KW-0472">Membrane</keyword>
<sequence length="160" mass="16047">MSDPYGPPSDPGTQAGSGYGQAPGYGQPSGYGQPGSPPPHPGYGAPQPQPKNGMGVAALVTGIIGLIFGPIPFTFWIGAPLALAAIILGAVALSRVRKGVATNKGVSMSGLVLGILAALASIVGAILFFVLLNTGIEIAECINQNLGNPDAEAICLQQIQ</sequence>
<gene>
    <name evidence="3" type="ORF">Ssi02_07480</name>
</gene>
<evidence type="ECO:0000256" key="1">
    <source>
        <dbReference type="SAM" id="MobiDB-lite"/>
    </source>
</evidence>
<keyword evidence="4" id="KW-1185">Reference proteome</keyword>